<feature type="transmembrane region" description="Helical" evidence="15">
    <location>
        <begin position="232"/>
        <end position="254"/>
    </location>
</feature>
<keyword evidence="5" id="KW-0630">Potassium</keyword>
<dbReference type="STRING" id="109280.ENSHCOP00000008706"/>
<keyword evidence="4 14" id="KW-0812">Transmembrane</keyword>
<evidence type="ECO:0000256" key="6">
    <source>
        <dbReference type="ARBA" id="ARBA00022989"/>
    </source>
</evidence>
<dbReference type="GO" id="GO:0008381">
    <property type="term" value="F:mechanosensitive monoatomic ion channel activity"/>
    <property type="evidence" value="ECO:0007669"/>
    <property type="project" value="Ensembl"/>
</dbReference>
<evidence type="ECO:0000256" key="3">
    <source>
        <dbReference type="ARBA" id="ARBA00022475"/>
    </source>
</evidence>
<comment type="catalytic activity">
    <reaction evidence="13">
        <text>Cs(+)(in) = Cs(+)(out)</text>
        <dbReference type="Rhea" id="RHEA:78555"/>
        <dbReference type="ChEBI" id="CHEBI:49547"/>
    </reaction>
</comment>
<feature type="transmembrane region" description="Helical" evidence="15">
    <location>
        <begin position="182"/>
        <end position="202"/>
    </location>
</feature>
<feature type="transmembrane region" description="Helical" evidence="15">
    <location>
        <begin position="72"/>
        <end position="93"/>
    </location>
</feature>
<feature type="transmembrane region" description="Helical" evidence="15">
    <location>
        <begin position="300"/>
        <end position="322"/>
    </location>
</feature>
<evidence type="ECO:0000256" key="9">
    <source>
        <dbReference type="ARBA" id="ARBA00023157"/>
    </source>
</evidence>
<dbReference type="PANTHER" id="PTHR11003">
    <property type="entry name" value="POTASSIUM CHANNEL, SUBFAMILY K"/>
    <property type="match status" value="1"/>
</dbReference>
<dbReference type="FunFam" id="1.10.287.70:FF:000043">
    <property type="entry name" value="Potassium channel subfamily K member 10 isoform 2"/>
    <property type="match status" value="1"/>
</dbReference>
<evidence type="ECO:0000256" key="8">
    <source>
        <dbReference type="ARBA" id="ARBA00023136"/>
    </source>
</evidence>
<evidence type="ECO:0000256" key="7">
    <source>
        <dbReference type="ARBA" id="ARBA00023065"/>
    </source>
</evidence>
<dbReference type="Ensembl" id="ENSHCOT00000014630.1">
    <property type="protein sequence ID" value="ENSHCOP00000008706.1"/>
    <property type="gene ID" value="ENSHCOG00000011066.1"/>
</dbReference>
<evidence type="ECO:0000256" key="15">
    <source>
        <dbReference type="SAM" id="Phobius"/>
    </source>
</evidence>
<dbReference type="Gene3D" id="1.10.287.70">
    <property type="match status" value="1"/>
</dbReference>
<accession>A0A3Q2Y6N4</accession>
<evidence type="ECO:0000256" key="14">
    <source>
        <dbReference type="RuleBase" id="RU003857"/>
    </source>
</evidence>
<dbReference type="GO" id="GO:0005886">
    <property type="term" value="C:plasma membrane"/>
    <property type="evidence" value="ECO:0007669"/>
    <property type="project" value="UniProtKB-SubCell"/>
</dbReference>
<dbReference type="InterPro" id="IPR003280">
    <property type="entry name" value="2pore_dom_K_chnl"/>
</dbReference>
<dbReference type="Proteomes" id="UP000264820">
    <property type="component" value="Unplaced"/>
</dbReference>
<dbReference type="GeneTree" id="ENSGT00940000156560"/>
<evidence type="ECO:0000313" key="18">
    <source>
        <dbReference type="Proteomes" id="UP000264820"/>
    </source>
</evidence>
<reference evidence="17" key="2">
    <citation type="submission" date="2025-09" db="UniProtKB">
        <authorList>
            <consortium name="Ensembl"/>
        </authorList>
    </citation>
    <scope>IDENTIFICATION</scope>
</reference>
<feature type="transmembrane region" description="Helical" evidence="15">
    <location>
        <begin position="151"/>
        <end position="170"/>
    </location>
</feature>
<evidence type="ECO:0000256" key="2">
    <source>
        <dbReference type="ARBA" id="ARBA00022448"/>
    </source>
</evidence>
<evidence type="ECO:0000256" key="10">
    <source>
        <dbReference type="ARBA" id="ARBA00023303"/>
    </source>
</evidence>
<comment type="similarity">
    <text evidence="14">Belongs to the two pore domain potassium channel (TC 1.A.1.8) family.</text>
</comment>
<evidence type="ECO:0000259" key="16">
    <source>
        <dbReference type="Pfam" id="PF07885"/>
    </source>
</evidence>
<feature type="domain" description="Potassium channel" evidence="16">
    <location>
        <begin position="149"/>
        <end position="205"/>
    </location>
</feature>
<dbReference type="SUPFAM" id="SSF81324">
    <property type="entry name" value="Voltage-gated potassium channels"/>
    <property type="match status" value="2"/>
</dbReference>
<evidence type="ECO:0000256" key="11">
    <source>
        <dbReference type="ARBA" id="ARBA00034430"/>
    </source>
</evidence>
<dbReference type="GO" id="GO:0022841">
    <property type="term" value="F:potassium ion leak channel activity"/>
    <property type="evidence" value="ECO:0007669"/>
    <property type="project" value="TreeGrafter"/>
</dbReference>
<reference evidence="17" key="1">
    <citation type="submission" date="2025-08" db="UniProtKB">
        <authorList>
            <consortium name="Ensembl"/>
        </authorList>
    </citation>
    <scope>IDENTIFICATION</scope>
</reference>
<keyword evidence="3" id="KW-1003">Cell membrane</keyword>
<keyword evidence="2 14" id="KW-0813">Transport</keyword>
<dbReference type="InterPro" id="IPR013099">
    <property type="entry name" value="K_chnl_dom"/>
</dbReference>
<dbReference type="OMA" id="ANLCEDR"/>
<sequence>MRSLEPSKTAEFYFFLHPSPDLLAAPDLLDPKSAAHNSKPRLSFSAKPVVLTCDEEDECGGARATVMRWKTVSAIFFLVVLYLVIGATVFRALEQPHESSQKMAILAEKLEFLAMHGCVNSSELEDLVKQVVSAIRAGVNPSGNSSNQTSLWDLSSSFFFAGTVITTIGFGNTSPHTEGGRIFCIIYALMGIPLFGFLLAGVGDQLGTIFGKGIARVEKMIKWKVSQTKIRVISTLLFILFGCLIFVALPAVIFKHIEGWSTLESIYFVVITLTTIGFGDFVAGEKGSLPEYLKYYKPVVWFWILVGLAYFAAVLSMIGDWFRVISKKTKEEVGEFRAHAAEWTANVSAEFKETRRRLSVDIYDRFQRAASIKRKLSSELGINASMNQEMTPGKRTLSANLGEDREAYANLTLSLTPGALTRNGSLFLNGLSPDFAHRLEVAVVENPK</sequence>
<protein>
    <submittedName>
        <fullName evidence="17">Potassium channel, subfamily K, member 2b</fullName>
    </submittedName>
</protein>
<proteinExistence type="inferred from homology"/>
<feature type="domain" description="Potassium channel" evidence="16">
    <location>
        <begin position="243"/>
        <end position="323"/>
    </location>
</feature>
<evidence type="ECO:0000256" key="5">
    <source>
        <dbReference type="ARBA" id="ARBA00022958"/>
    </source>
</evidence>
<dbReference type="GO" id="GO:0015271">
    <property type="term" value="F:outward rectifier potassium channel activity"/>
    <property type="evidence" value="ECO:0007669"/>
    <property type="project" value="TreeGrafter"/>
</dbReference>
<keyword evidence="9" id="KW-1015">Disulfide bond</keyword>
<feature type="transmembrane region" description="Helical" evidence="15">
    <location>
        <begin position="266"/>
        <end position="284"/>
    </location>
</feature>
<keyword evidence="18" id="KW-1185">Reference proteome</keyword>
<dbReference type="GO" id="GO:0030322">
    <property type="term" value="P:stabilization of membrane potential"/>
    <property type="evidence" value="ECO:0007669"/>
    <property type="project" value="TreeGrafter"/>
</dbReference>
<evidence type="ECO:0000256" key="12">
    <source>
        <dbReference type="ARBA" id="ARBA00044657"/>
    </source>
</evidence>
<organism evidence="17 18">
    <name type="scientific">Hippocampus comes</name>
    <name type="common">Tiger tail seahorse</name>
    <dbReference type="NCBI Taxonomy" id="109280"/>
    <lineage>
        <taxon>Eukaryota</taxon>
        <taxon>Metazoa</taxon>
        <taxon>Chordata</taxon>
        <taxon>Craniata</taxon>
        <taxon>Vertebrata</taxon>
        <taxon>Euteleostomi</taxon>
        <taxon>Actinopterygii</taxon>
        <taxon>Neopterygii</taxon>
        <taxon>Teleostei</taxon>
        <taxon>Neoteleostei</taxon>
        <taxon>Acanthomorphata</taxon>
        <taxon>Syngnathiaria</taxon>
        <taxon>Syngnathiformes</taxon>
        <taxon>Syngnathoidei</taxon>
        <taxon>Syngnathidae</taxon>
        <taxon>Hippocampus</taxon>
    </lineage>
</organism>
<comment type="catalytic activity">
    <reaction evidence="12">
        <text>Rb(+)(in) = Rb(+)(out)</text>
        <dbReference type="Rhea" id="RHEA:78547"/>
        <dbReference type="ChEBI" id="CHEBI:49847"/>
    </reaction>
</comment>
<evidence type="ECO:0000256" key="4">
    <source>
        <dbReference type="ARBA" id="ARBA00022692"/>
    </source>
</evidence>
<keyword evidence="10 14" id="KW-0407">Ion channel</keyword>
<evidence type="ECO:0000256" key="13">
    <source>
        <dbReference type="ARBA" id="ARBA00044691"/>
    </source>
</evidence>
<evidence type="ECO:0000256" key="1">
    <source>
        <dbReference type="ARBA" id="ARBA00004651"/>
    </source>
</evidence>
<comment type="catalytic activity">
    <reaction evidence="11">
        <text>K(+)(in) = K(+)(out)</text>
        <dbReference type="Rhea" id="RHEA:29463"/>
        <dbReference type="ChEBI" id="CHEBI:29103"/>
    </reaction>
</comment>
<evidence type="ECO:0000313" key="17">
    <source>
        <dbReference type="Ensembl" id="ENSHCOP00000008706.1"/>
    </source>
</evidence>
<keyword evidence="8 15" id="KW-0472">Membrane</keyword>
<dbReference type="PANTHER" id="PTHR11003:SF21">
    <property type="entry name" value="POTASSIUM CHANNEL SUBFAMILY K MEMBER 2"/>
    <property type="match status" value="1"/>
</dbReference>
<keyword evidence="7 14" id="KW-0406">Ion transport</keyword>
<keyword evidence="6 15" id="KW-1133">Transmembrane helix</keyword>
<dbReference type="PRINTS" id="PR01499">
    <property type="entry name" value="TREKCHANNEL"/>
</dbReference>
<name>A0A3Q2Y6N4_HIPCM</name>
<dbReference type="PRINTS" id="PR01333">
    <property type="entry name" value="2POREKCHANEL"/>
</dbReference>
<comment type="subcellular location">
    <subcellularLocation>
        <location evidence="1">Cell membrane</location>
        <topology evidence="1">Multi-pass membrane protein</topology>
    </subcellularLocation>
</comment>
<dbReference type="InterPro" id="IPR003976">
    <property type="entry name" value="2pore_dom_K_chnl_TREK"/>
</dbReference>
<dbReference type="Pfam" id="PF07885">
    <property type="entry name" value="Ion_trans_2"/>
    <property type="match status" value="2"/>
</dbReference>
<dbReference type="AlphaFoldDB" id="A0A3Q2Y6N4"/>